<dbReference type="Proteomes" id="UP000610862">
    <property type="component" value="Unassembled WGS sequence"/>
</dbReference>
<feature type="transmembrane region" description="Helical" evidence="1">
    <location>
        <begin position="16"/>
        <end position="36"/>
    </location>
</feature>
<comment type="caution">
    <text evidence="2">The sequence shown here is derived from an EMBL/GenBank/DDBJ whole genome shotgun (WGS) entry which is preliminary data.</text>
</comment>
<evidence type="ECO:0008006" key="4">
    <source>
        <dbReference type="Google" id="ProtNLM"/>
    </source>
</evidence>
<dbReference type="AlphaFoldDB" id="A0A926E6C1"/>
<feature type="transmembrane region" description="Helical" evidence="1">
    <location>
        <begin position="42"/>
        <end position="59"/>
    </location>
</feature>
<gene>
    <name evidence="2" type="ORF">H8692_07865</name>
</gene>
<protein>
    <recommendedName>
        <fullName evidence="4">PCI domain-containing protein</fullName>
    </recommendedName>
</protein>
<name>A0A926E6C1_9FIRM</name>
<organism evidence="2 3">
    <name type="scientific">Lentihominibacter hominis</name>
    <dbReference type="NCBI Taxonomy" id="2763645"/>
    <lineage>
        <taxon>Bacteria</taxon>
        <taxon>Bacillati</taxon>
        <taxon>Bacillota</taxon>
        <taxon>Clostridia</taxon>
        <taxon>Peptostreptococcales</taxon>
        <taxon>Anaerovoracaceae</taxon>
        <taxon>Lentihominibacter</taxon>
    </lineage>
</organism>
<sequence>MYITKKADLSEKKRGMIVWGYIIGIMGVINLAMAFSDPQARKTIPVSIAFIVIGAFMILRGRKNNNERVKLINLAKELNIFFLNEENYSIPLAKVASAISMSRDEARDVLKELINQEYITNLYIDNLNSQVILTASKTAQGHPHLQAISVTCPNCGASCTVIQGQKNKCEYCGTILV</sequence>
<dbReference type="RefSeq" id="WP_177267883.1">
    <property type="nucleotide sequence ID" value="NZ_JACRTA010000002.1"/>
</dbReference>
<evidence type="ECO:0000313" key="3">
    <source>
        <dbReference type="Proteomes" id="UP000610862"/>
    </source>
</evidence>
<keyword evidence="1" id="KW-0812">Transmembrane</keyword>
<keyword evidence="1" id="KW-0472">Membrane</keyword>
<evidence type="ECO:0000313" key="2">
    <source>
        <dbReference type="EMBL" id="MBC8568670.1"/>
    </source>
</evidence>
<keyword evidence="3" id="KW-1185">Reference proteome</keyword>
<proteinExistence type="predicted"/>
<dbReference type="EMBL" id="JACRTA010000002">
    <property type="protein sequence ID" value="MBC8568670.1"/>
    <property type="molecule type" value="Genomic_DNA"/>
</dbReference>
<evidence type="ECO:0000256" key="1">
    <source>
        <dbReference type="SAM" id="Phobius"/>
    </source>
</evidence>
<accession>A0A926E6C1</accession>
<keyword evidence="1" id="KW-1133">Transmembrane helix</keyword>
<reference evidence="2" key="1">
    <citation type="submission" date="2020-08" db="EMBL/GenBank/DDBJ databases">
        <title>Genome public.</title>
        <authorList>
            <person name="Liu C."/>
            <person name="Sun Q."/>
        </authorList>
    </citation>
    <scope>NUCLEOTIDE SEQUENCE</scope>
    <source>
        <strain evidence="2">NSJ-24</strain>
    </source>
</reference>